<evidence type="ECO:0000313" key="4">
    <source>
        <dbReference type="EMBL" id="PJE74315.1"/>
    </source>
</evidence>
<dbReference type="EMBL" id="PFEQ01000009">
    <property type="protein sequence ID" value="PJE74315.1"/>
    <property type="molecule type" value="Genomic_DNA"/>
</dbReference>
<evidence type="ECO:0000256" key="3">
    <source>
        <dbReference type="ARBA" id="ARBA00042864"/>
    </source>
</evidence>
<comment type="similarity">
    <text evidence="1">Belongs to the GARS family.</text>
</comment>
<evidence type="ECO:0000313" key="5">
    <source>
        <dbReference type="Proteomes" id="UP000228700"/>
    </source>
</evidence>
<comment type="caution">
    <text evidence="4">The sequence shown here is derived from an EMBL/GenBank/DDBJ whole genome shotgun (WGS) entry which is preliminary data.</text>
</comment>
<dbReference type="PANTHER" id="PTHR43472:SF1">
    <property type="entry name" value="PHOSPHORIBOSYLAMINE--GLYCINE LIGASE, CHLOROPLASTIC"/>
    <property type="match status" value="1"/>
</dbReference>
<evidence type="ECO:0000256" key="2">
    <source>
        <dbReference type="ARBA" id="ARBA00042242"/>
    </source>
</evidence>
<dbReference type="SUPFAM" id="SSF51246">
    <property type="entry name" value="Rudiment single hybrid motif"/>
    <property type="match status" value="1"/>
</dbReference>
<organism evidence="4 5">
    <name type="scientific">Candidatus Taylorbacteria bacterium CG10_big_fil_rev_8_21_14_0_10_41_48</name>
    <dbReference type="NCBI Taxonomy" id="1975024"/>
    <lineage>
        <taxon>Bacteria</taxon>
        <taxon>Candidatus Tayloriibacteriota</taxon>
    </lineage>
</organism>
<accession>A0A2M8LCH6</accession>
<name>A0A2M8LCH6_9BACT</name>
<dbReference type="Gene3D" id="3.30.470.20">
    <property type="entry name" value="ATP-grasp fold, B domain"/>
    <property type="match status" value="1"/>
</dbReference>
<proteinExistence type="inferred from homology"/>
<reference evidence="5" key="1">
    <citation type="submission" date="2017-09" db="EMBL/GenBank/DDBJ databases">
        <title>Depth-based differentiation of microbial function through sediment-hosted aquifers and enrichment of novel symbionts in the deep terrestrial subsurface.</title>
        <authorList>
            <person name="Probst A.J."/>
            <person name="Ladd B."/>
            <person name="Jarett J.K."/>
            <person name="Geller-Mcgrath D.E."/>
            <person name="Sieber C.M.K."/>
            <person name="Emerson J.B."/>
            <person name="Anantharaman K."/>
            <person name="Thomas B.C."/>
            <person name="Malmstrom R."/>
            <person name="Stieglmeier M."/>
            <person name="Klingl A."/>
            <person name="Woyke T."/>
            <person name="Ryan C.M."/>
            <person name="Banfield J.F."/>
        </authorList>
    </citation>
    <scope>NUCLEOTIDE SEQUENCE [LARGE SCALE GENOMIC DNA]</scope>
</reference>
<dbReference type="GO" id="GO:0009113">
    <property type="term" value="P:purine nucleobase biosynthetic process"/>
    <property type="evidence" value="ECO:0007669"/>
    <property type="project" value="InterPro"/>
</dbReference>
<gene>
    <name evidence="4" type="ORF">COV01_02350</name>
</gene>
<protein>
    <recommendedName>
        <fullName evidence="2">Glycinamide ribonucleotide synthetase</fullName>
    </recommendedName>
    <alternativeName>
        <fullName evidence="3">Phosphoribosylglycinamide synthetase</fullName>
    </alternativeName>
</protein>
<dbReference type="InterPro" id="IPR037123">
    <property type="entry name" value="PRibGlycinamide_synth_C_sf"/>
</dbReference>
<dbReference type="InterPro" id="IPR000115">
    <property type="entry name" value="PRibGlycinamide_synth"/>
</dbReference>
<evidence type="ECO:0000256" key="1">
    <source>
        <dbReference type="ARBA" id="ARBA00038345"/>
    </source>
</evidence>
<dbReference type="Proteomes" id="UP000228700">
    <property type="component" value="Unassembled WGS sequence"/>
</dbReference>
<dbReference type="Gene3D" id="3.90.600.10">
    <property type="entry name" value="Phosphoribosylglycinamide synthetase, C-terminal domain"/>
    <property type="match status" value="1"/>
</dbReference>
<dbReference type="PANTHER" id="PTHR43472">
    <property type="entry name" value="PHOSPHORIBOSYLAMINE--GLYCINE LIGASE"/>
    <property type="match status" value="1"/>
</dbReference>
<dbReference type="AlphaFoldDB" id="A0A2M8LCH6"/>
<dbReference type="InterPro" id="IPR011054">
    <property type="entry name" value="Rudment_hybrid_motif"/>
</dbReference>
<dbReference type="SUPFAM" id="SSF56059">
    <property type="entry name" value="Glutathione synthetase ATP-binding domain-like"/>
    <property type="match status" value="1"/>
</dbReference>
<sequence>MKILFISRDLIAGNVAYLLKKEGHTVKLFIENKKSRHNFDNMVPQTHNWRAELSWVGKDGLIIFDDVGYGKVQNRLRKQGYIVFGGSKGGDALELDREHGQYVFAKHGMKTMELKDFDNMDDAAMHIKKHPAAWVIKTNNHDRKFYNYVGELESGEDTLSLLRSYLLNKAINKSQITLQRRVCGVEIGIGRYFNGTNWVGPIEYNVEHPRFLSGEIGPTTSEMGTLAWLDDNEKNPLFLATLEKLKEHLHKIDFRGDFEINCIVNEDGIYPLEATSRLGTPIVHLHSEFFSGSWCEFLYAIASGKNHEQKWKKGYGIVLLVAVPPFPYSAKKFNGNSYYGMNIYFKDFTEKDLEHIHFEEVSVRSFDKKQYYITDNQGYILYVTSIDSTIPGAQKKVYDLAKNIVIPKAMYRNDIGTEFMNDSLHKLRKWGYLK</sequence>
<dbReference type="GO" id="GO:0004637">
    <property type="term" value="F:phosphoribosylamine-glycine ligase activity"/>
    <property type="evidence" value="ECO:0007669"/>
    <property type="project" value="InterPro"/>
</dbReference>